<dbReference type="RefSeq" id="WP_326835312.1">
    <property type="nucleotide sequence ID" value="NZ_CP142149.1"/>
</dbReference>
<dbReference type="PANTHER" id="PTHR30055">
    <property type="entry name" value="HTH-TYPE TRANSCRIPTIONAL REGULATOR RUTR"/>
    <property type="match status" value="1"/>
</dbReference>
<protein>
    <submittedName>
        <fullName evidence="8">TetR/AcrR family transcriptional regulator C-terminal domain-containing protein</fullName>
    </submittedName>
</protein>
<name>A0ABZ1IDG6_9PSEU</name>
<dbReference type="InterPro" id="IPR001647">
    <property type="entry name" value="HTH_TetR"/>
</dbReference>
<keyword evidence="4" id="KW-0804">Transcription</keyword>
<dbReference type="Proteomes" id="UP001330812">
    <property type="component" value="Chromosome"/>
</dbReference>
<dbReference type="SUPFAM" id="SSF46689">
    <property type="entry name" value="Homeodomain-like"/>
    <property type="match status" value="1"/>
</dbReference>
<organism evidence="8 9">
    <name type="scientific">Amycolatopsis rhabdoformis</name>
    <dbReference type="NCBI Taxonomy" id="1448059"/>
    <lineage>
        <taxon>Bacteria</taxon>
        <taxon>Bacillati</taxon>
        <taxon>Actinomycetota</taxon>
        <taxon>Actinomycetes</taxon>
        <taxon>Pseudonocardiales</taxon>
        <taxon>Pseudonocardiaceae</taxon>
        <taxon>Amycolatopsis</taxon>
    </lineage>
</organism>
<evidence type="ECO:0000256" key="5">
    <source>
        <dbReference type="PROSITE-ProRule" id="PRU00335"/>
    </source>
</evidence>
<dbReference type="EMBL" id="CP142149">
    <property type="protein sequence ID" value="WSE32505.1"/>
    <property type="molecule type" value="Genomic_DNA"/>
</dbReference>
<dbReference type="SUPFAM" id="SSF48498">
    <property type="entry name" value="Tetracyclin repressor-like, C-terminal domain"/>
    <property type="match status" value="1"/>
</dbReference>
<keyword evidence="9" id="KW-1185">Reference proteome</keyword>
<dbReference type="InterPro" id="IPR050109">
    <property type="entry name" value="HTH-type_TetR-like_transc_reg"/>
</dbReference>
<reference evidence="8 9" key="1">
    <citation type="journal article" date="2015" name="Int. J. Syst. Evol. Microbiol.">
        <title>Amycolatopsis rhabdoformis sp. nov., an actinomycete isolated from a tropical forest soil.</title>
        <authorList>
            <person name="Souza W.R."/>
            <person name="Silva R.E."/>
            <person name="Goodfellow M."/>
            <person name="Busarakam K."/>
            <person name="Figueiro F.S."/>
            <person name="Ferreira D."/>
            <person name="Rodrigues-Filho E."/>
            <person name="Moraes L.A.B."/>
            <person name="Zucchi T.D."/>
        </authorList>
    </citation>
    <scope>NUCLEOTIDE SEQUENCE [LARGE SCALE GENOMIC DNA]</scope>
    <source>
        <strain evidence="8 9">NCIMB 14900</strain>
    </source>
</reference>
<evidence type="ECO:0000259" key="7">
    <source>
        <dbReference type="PROSITE" id="PS50977"/>
    </source>
</evidence>
<dbReference type="InterPro" id="IPR003012">
    <property type="entry name" value="Tet_transcr_reg_TetR"/>
</dbReference>
<sequence length="232" mass="25763">MDEDHGQSADTSAPPRRAGRPARINREQLVDAVLSLVDAEGLEAVSMRRLAAILDVKSPSLYNHVRTKEELLDLAADSVVATVDATSFDTEHWLVGLERWARSYHEAILGHPNMVPWLARGVQRGEQSLRNVDKVYGGLTRAGWSPRYATLIGSSTRSIVYGSAMGSFAGGFPDDPGAYPSTLEHIVNAHELRSRRDNLDREAFELALRFLLDGAERLHAELGQKKPRTRRR</sequence>
<evidence type="ECO:0000313" key="8">
    <source>
        <dbReference type="EMBL" id="WSE32505.1"/>
    </source>
</evidence>
<proteinExistence type="predicted"/>
<dbReference type="Pfam" id="PF00440">
    <property type="entry name" value="TetR_N"/>
    <property type="match status" value="1"/>
</dbReference>
<dbReference type="InterPro" id="IPR004111">
    <property type="entry name" value="Repressor_TetR_C"/>
</dbReference>
<dbReference type="PANTHER" id="PTHR30055:SF151">
    <property type="entry name" value="TRANSCRIPTIONAL REGULATORY PROTEIN"/>
    <property type="match status" value="1"/>
</dbReference>
<evidence type="ECO:0000256" key="4">
    <source>
        <dbReference type="ARBA" id="ARBA00023163"/>
    </source>
</evidence>
<evidence type="ECO:0000256" key="1">
    <source>
        <dbReference type="ARBA" id="ARBA00022491"/>
    </source>
</evidence>
<evidence type="ECO:0000256" key="3">
    <source>
        <dbReference type="ARBA" id="ARBA00023125"/>
    </source>
</evidence>
<gene>
    <name evidence="8" type="ORF">VSH64_10355</name>
</gene>
<dbReference type="InterPro" id="IPR036271">
    <property type="entry name" value="Tet_transcr_reg_TetR-rel_C_sf"/>
</dbReference>
<dbReference type="Pfam" id="PF02909">
    <property type="entry name" value="TetR_C_1"/>
    <property type="match status" value="1"/>
</dbReference>
<evidence type="ECO:0000313" key="9">
    <source>
        <dbReference type="Proteomes" id="UP001330812"/>
    </source>
</evidence>
<dbReference type="Gene3D" id="1.10.357.10">
    <property type="entry name" value="Tetracycline Repressor, domain 2"/>
    <property type="match status" value="1"/>
</dbReference>
<feature type="domain" description="HTH tetR-type" evidence="7">
    <location>
        <begin position="23"/>
        <end position="83"/>
    </location>
</feature>
<keyword evidence="2" id="KW-0805">Transcription regulation</keyword>
<feature type="DNA-binding region" description="H-T-H motif" evidence="5">
    <location>
        <begin position="46"/>
        <end position="65"/>
    </location>
</feature>
<keyword evidence="3 5" id="KW-0238">DNA-binding</keyword>
<evidence type="ECO:0000256" key="6">
    <source>
        <dbReference type="SAM" id="MobiDB-lite"/>
    </source>
</evidence>
<feature type="region of interest" description="Disordered" evidence="6">
    <location>
        <begin position="1"/>
        <end position="22"/>
    </location>
</feature>
<evidence type="ECO:0000256" key="2">
    <source>
        <dbReference type="ARBA" id="ARBA00023015"/>
    </source>
</evidence>
<dbReference type="PROSITE" id="PS50977">
    <property type="entry name" value="HTH_TETR_2"/>
    <property type="match status" value="1"/>
</dbReference>
<keyword evidence="1" id="KW-0678">Repressor</keyword>
<dbReference type="InterPro" id="IPR009057">
    <property type="entry name" value="Homeodomain-like_sf"/>
</dbReference>
<accession>A0ABZ1IDG6</accession>
<dbReference type="PRINTS" id="PR00400">
    <property type="entry name" value="TETREPRESSOR"/>
</dbReference>